<proteinExistence type="predicted"/>
<protein>
    <submittedName>
        <fullName evidence="1">Uncharacterized protein</fullName>
    </submittedName>
</protein>
<evidence type="ECO:0000313" key="1">
    <source>
        <dbReference type="EMBL" id="CDK99184.1"/>
    </source>
</evidence>
<gene>
    <name evidence="1" type="ordered locus">MGMSRv2__1969</name>
</gene>
<reference evidence="1 2" key="1">
    <citation type="journal article" date="2014" name="Genome Announc.">
        <title>Complete genome sequence of Magnetospirillum gryphiswaldense MSR-1.</title>
        <authorList>
            <person name="Wang X."/>
            <person name="Wang Q."/>
            <person name="Zhang W."/>
            <person name="Wang Y."/>
            <person name="Li L."/>
            <person name="Wen T."/>
            <person name="Zhang T."/>
            <person name="Zhang Y."/>
            <person name="Xu J."/>
            <person name="Hu J."/>
            <person name="Li S."/>
            <person name="Liu L."/>
            <person name="Liu J."/>
            <person name="Jiang W."/>
            <person name="Tian J."/>
            <person name="Li Y."/>
            <person name="Schuler D."/>
            <person name="Wang L."/>
            <person name="Li J."/>
        </authorList>
    </citation>
    <scope>NUCLEOTIDE SEQUENCE [LARGE SCALE GENOMIC DNA]</scope>
    <source>
        <strain evidence="2">DSM 6361 / JCM 21280 / NBRC 15271 / MSR-1</strain>
    </source>
</reference>
<accession>V6F153</accession>
<name>V6F153_MAGGM</name>
<sequence>MDVPLIVEYQLGQDDLPLMSAVLVLKSLVTVPEAGKGEGAGKIVADGRFQTLRLSNGFSSIGPT</sequence>
<organism evidence="1 2">
    <name type="scientific">Magnetospirillum gryphiswaldense (strain DSM 6361 / JCM 21280 / NBRC 15271 / MSR-1)</name>
    <dbReference type="NCBI Taxonomy" id="431944"/>
    <lineage>
        <taxon>Bacteria</taxon>
        <taxon>Pseudomonadati</taxon>
        <taxon>Pseudomonadota</taxon>
        <taxon>Alphaproteobacteria</taxon>
        <taxon>Rhodospirillales</taxon>
        <taxon>Rhodospirillaceae</taxon>
        <taxon>Magnetospirillum</taxon>
    </lineage>
</organism>
<dbReference type="EMBL" id="HG794546">
    <property type="protein sequence ID" value="CDK99184.1"/>
    <property type="molecule type" value="Genomic_DNA"/>
</dbReference>
<dbReference type="KEGG" id="mgy:MGMSRv2__1969"/>
<dbReference type="AlphaFoldDB" id="V6F153"/>
<evidence type="ECO:0000313" key="2">
    <source>
        <dbReference type="Proteomes" id="UP000018922"/>
    </source>
</evidence>
<dbReference type="HOGENOM" id="CLU_2862488_0_0_5"/>
<keyword evidence="2" id="KW-1185">Reference proteome</keyword>
<dbReference type="Proteomes" id="UP000018922">
    <property type="component" value="Chromosome I"/>
</dbReference>